<feature type="transmembrane region" description="Helical" evidence="1">
    <location>
        <begin position="212"/>
        <end position="230"/>
    </location>
</feature>
<evidence type="ECO:0000313" key="3">
    <source>
        <dbReference type="EMBL" id="MFB9757368.1"/>
    </source>
</evidence>
<dbReference type="CDD" id="cd03506">
    <property type="entry name" value="Delta6-FADS-like"/>
    <property type="match status" value="1"/>
</dbReference>
<keyword evidence="1" id="KW-0812">Transmembrane</keyword>
<reference evidence="3 4" key="1">
    <citation type="submission" date="2024-09" db="EMBL/GenBank/DDBJ databases">
        <authorList>
            <person name="Sun Q."/>
            <person name="Mori K."/>
        </authorList>
    </citation>
    <scope>NUCLEOTIDE SEQUENCE [LARGE SCALE GENOMIC DNA]</scope>
    <source>
        <strain evidence="3 4">JCM 11201</strain>
    </source>
</reference>
<feature type="transmembrane region" description="Helical" evidence="1">
    <location>
        <begin position="30"/>
        <end position="50"/>
    </location>
</feature>
<gene>
    <name evidence="3" type="ORF">ACFFMS_02255</name>
</gene>
<dbReference type="PANTHER" id="PTHR19353">
    <property type="entry name" value="FATTY ACID DESATURASE 2"/>
    <property type="match status" value="1"/>
</dbReference>
<comment type="caution">
    <text evidence="3">The sequence shown here is derived from an EMBL/GenBank/DDBJ whole genome shotgun (WGS) entry which is preliminary data.</text>
</comment>
<dbReference type="EMBL" id="JBHMAF010000010">
    <property type="protein sequence ID" value="MFB9757368.1"/>
    <property type="molecule type" value="Genomic_DNA"/>
</dbReference>
<keyword evidence="4" id="KW-1185">Reference proteome</keyword>
<dbReference type="InterPro" id="IPR005804">
    <property type="entry name" value="FA_desaturase_dom"/>
</dbReference>
<evidence type="ECO:0000259" key="2">
    <source>
        <dbReference type="Pfam" id="PF00487"/>
    </source>
</evidence>
<feature type="domain" description="Fatty acid desaturase" evidence="2">
    <location>
        <begin position="56"/>
        <end position="300"/>
    </location>
</feature>
<feature type="transmembrane region" description="Helical" evidence="1">
    <location>
        <begin position="150"/>
        <end position="167"/>
    </location>
</feature>
<dbReference type="InterPro" id="IPR012171">
    <property type="entry name" value="Fatty_acid_desaturase"/>
</dbReference>
<evidence type="ECO:0000256" key="1">
    <source>
        <dbReference type="SAM" id="Phobius"/>
    </source>
</evidence>
<proteinExistence type="predicted"/>
<sequence>MSELRTFGWYAARVAPHLPKEAFQPVPSRLWGGLAYLIVAVSGIAAIGVFDLPVIVNIAISIVLGLCYGGIGLFAHEVLHGTVIRNRKWRDIIGAIGFWPLCVGPKLWRKWHNMEHHIHTQHEHDDPDAWATLEKLQKKPLLRKIYKLPMWLRTVISFTLLSVMFTFHSSRMFKTYINEFKPKDRPAVWMQLILPWATWIALLVWLGPSKWFFFYLIPLFIANAIVMGYISTNHRLNPITTVNDPLANTLSVTVPKWVDVLHFQFSYHAEHHLFPGMNPKYFPMVKDKVKEMWPDRYFEMPLTTALAALWQTPRIYHNHTELIDPETGTVYGTLGNGLDPNNIEAKKPEDKEATVPIYSKVKNH</sequence>
<organism evidence="3 4">
    <name type="scientific">Ectobacillus funiculus</name>
    <dbReference type="NCBI Taxonomy" id="137993"/>
    <lineage>
        <taxon>Bacteria</taxon>
        <taxon>Bacillati</taxon>
        <taxon>Bacillota</taxon>
        <taxon>Bacilli</taxon>
        <taxon>Bacillales</taxon>
        <taxon>Bacillaceae</taxon>
        <taxon>Ectobacillus</taxon>
    </lineage>
</organism>
<dbReference type="PANTHER" id="PTHR19353:SF19">
    <property type="entry name" value="DELTA(5) FATTY ACID DESATURASE C-RELATED"/>
    <property type="match status" value="1"/>
</dbReference>
<keyword evidence="1" id="KW-0472">Membrane</keyword>
<keyword evidence="1" id="KW-1133">Transmembrane helix</keyword>
<feature type="transmembrane region" description="Helical" evidence="1">
    <location>
        <begin position="56"/>
        <end position="79"/>
    </location>
</feature>
<evidence type="ECO:0000313" key="4">
    <source>
        <dbReference type="Proteomes" id="UP001589609"/>
    </source>
</evidence>
<dbReference type="RefSeq" id="WP_379947678.1">
    <property type="nucleotide sequence ID" value="NZ_JBHMAF010000010.1"/>
</dbReference>
<dbReference type="Proteomes" id="UP001589609">
    <property type="component" value="Unassembled WGS sequence"/>
</dbReference>
<dbReference type="Pfam" id="PF00487">
    <property type="entry name" value="FA_desaturase"/>
    <property type="match status" value="1"/>
</dbReference>
<feature type="transmembrane region" description="Helical" evidence="1">
    <location>
        <begin position="188"/>
        <end position="206"/>
    </location>
</feature>
<name>A0ABV5W9U9_9BACI</name>
<protein>
    <submittedName>
        <fullName evidence="3">Fatty acid desaturase family protein</fullName>
    </submittedName>
</protein>
<accession>A0ABV5W9U9</accession>